<dbReference type="InterPro" id="IPR036691">
    <property type="entry name" value="Endo/exonu/phosph_ase_sf"/>
</dbReference>
<dbReference type="EMBL" id="JAHXZJ010001864">
    <property type="protein sequence ID" value="KAH0549805.1"/>
    <property type="molecule type" value="Genomic_DNA"/>
</dbReference>
<dbReference type="Proteomes" id="UP000826195">
    <property type="component" value="Unassembled WGS sequence"/>
</dbReference>
<protein>
    <submittedName>
        <fullName evidence="2">Uncharacterized protein</fullName>
    </submittedName>
</protein>
<evidence type="ECO:0000313" key="2">
    <source>
        <dbReference type="EMBL" id="KAH0549805.1"/>
    </source>
</evidence>
<accession>A0AAV7IBY9</accession>
<comment type="caution">
    <text evidence="2">The sequence shown here is derived from an EMBL/GenBank/DDBJ whole genome shotgun (WGS) entry which is preliminary data.</text>
</comment>
<sequence length="159" mass="17531">MCELNGAVEKTDNSSKNSKSTSGKPNVSKIGGNCKNKYRNGESKVSNCKAFSWNIAGLNKIEQINNVVEKYDIVILMESIEEKNIESSTISHFTQYNEKSKDKKVNSEGEKLLKLCNEVGLKILNGAKEGDKNGEVTFVGGKGKIVHQCIRSCPSSRQR</sequence>
<reference evidence="2 3" key="1">
    <citation type="journal article" date="2021" name="J. Hered.">
        <title>A chromosome-level genome assembly of the parasitoid wasp, Cotesia glomerata (Hymenoptera: Braconidae).</title>
        <authorList>
            <person name="Pinto B.J."/>
            <person name="Weis J.J."/>
            <person name="Gamble T."/>
            <person name="Ode P.J."/>
            <person name="Paul R."/>
            <person name="Zaspel J.M."/>
        </authorList>
    </citation>
    <scope>NUCLEOTIDE SEQUENCE [LARGE SCALE GENOMIC DNA]</scope>
    <source>
        <strain evidence="2">CgM1</strain>
    </source>
</reference>
<keyword evidence="3" id="KW-1185">Reference proteome</keyword>
<dbReference type="Gene3D" id="3.60.10.10">
    <property type="entry name" value="Endonuclease/exonuclease/phosphatase"/>
    <property type="match status" value="1"/>
</dbReference>
<feature type="region of interest" description="Disordered" evidence="1">
    <location>
        <begin position="1"/>
        <end position="33"/>
    </location>
</feature>
<feature type="compositionally biased region" description="Low complexity" evidence="1">
    <location>
        <begin position="14"/>
        <end position="24"/>
    </location>
</feature>
<gene>
    <name evidence="2" type="ORF">KQX54_014418</name>
</gene>
<evidence type="ECO:0000256" key="1">
    <source>
        <dbReference type="SAM" id="MobiDB-lite"/>
    </source>
</evidence>
<evidence type="ECO:0000313" key="3">
    <source>
        <dbReference type="Proteomes" id="UP000826195"/>
    </source>
</evidence>
<name>A0AAV7IBY9_COTGL</name>
<organism evidence="2 3">
    <name type="scientific">Cotesia glomerata</name>
    <name type="common">Lepidopteran parasitic wasp</name>
    <name type="synonym">Apanteles glomeratus</name>
    <dbReference type="NCBI Taxonomy" id="32391"/>
    <lineage>
        <taxon>Eukaryota</taxon>
        <taxon>Metazoa</taxon>
        <taxon>Ecdysozoa</taxon>
        <taxon>Arthropoda</taxon>
        <taxon>Hexapoda</taxon>
        <taxon>Insecta</taxon>
        <taxon>Pterygota</taxon>
        <taxon>Neoptera</taxon>
        <taxon>Endopterygota</taxon>
        <taxon>Hymenoptera</taxon>
        <taxon>Apocrita</taxon>
        <taxon>Ichneumonoidea</taxon>
        <taxon>Braconidae</taxon>
        <taxon>Microgastrinae</taxon>
        <taxon>Cotesia</taxon>
    </lineage>
</organism>
<dbReference type="AlphaFoldDB" id="A0AAV7IBY9"/>
<proteinExistence type="predicted"/>